<protein>
    <recommendedName>
        <fullName evidence="1">Methyltransferase FkbM domain-containing protein</fullName>
    </recommendedName>
</protein>
<dbReference type="InterPro" id="IPR006342">
    <property type="entry name" value="FkbM_mtfrase"/>
</dbReference>
<dbReference type="Gene3D" id="3.40.50.150">
    <property type="entry name" value="Vaccinia Virus protein VP39"/>
    <property type="match status" value="1"/>
</dbReference>
<dbReference type="EMBL" id="MN739685">
    <property type="protein sequence ID" value="QHT21105.1"/>
    <property type="molecule type" value="Genomic_DNA"/>
</dbReference>
<feature type="domain" description="Methyltransferase FkbM" evidence="1">
    <location>
        <begin position="163"/>
        <end position="233"/>
    </location>
</feature>
<reference evidence="2" key="1">
    <citation type="journal article" date="2020" name="Nature">
        <title>Giant virus diversity and host interactions through global metagenomics.</title>
        <authorList>
            <person name="Schulz F."/>
            <person name="Roux S."/>
            <person name="Paez-Espino D."/>
            <person name="Jungbluth S."/>
            <person name="Walsh D.A."/>
            <person name="Denef V.J."/>
            <person name="McMahon K.D."/>
            <person name="Konstantinidis K.T."/>
            <person name="Eloe-Fadrosh E.A."/>
            <person name="Kyrpides N.C."/>
            <person name="Woyke T."/>
        </authorList>
    </citation>
    <scope>NUCLEOTIDE SEQUENCE</scope>
    <source>
        <strain evidence="2">GVMAG-M-3300023174-75</strain>
    </source>
</reference>
<name>A0A6C0E101_9ZZZZ</name>
<sequence length="279" mass="32577">MDSLNSLDYCSQFIDENINNKKGLEYKDRFIDILSDPNNLFIKRCEKAGTVENGCVFLHNGIKVETYGYYGDFSEILLLNKGCHEPAEERMFELILKDIPENGTMIELGSYWAFYTIWFNKVVKNAKNYCIEPELNELNLGKRNCLLNDIDNVDFTQGFIGKNQINLCDFIREKNIENIDILHSDIQGFELEMLEDITELLIQNKIKYLFVSTHSDYLHYKCINLLKQHNYRIIASADFETETFCFDGIIVACHITNQTFGNYNIGNRKFTKLRNIPYL</sequence>
<accession>A0A6C0E101</accession>
<dbReference type="AlphaFoldDB" id="A0A6C0E101"/>
<dbReference type="SUPFAM" id="SSF53335">
    <property type="entry name" value="S-adenosyl-L-methionine-dependent methyltransferases"/>
    <property type="match status" value="1"/>
</dbReference>
<dbReference type="Pfam" id="PF05050">
    <property type="entry name" value="Methyltransf_21"/>
    <property type="match status" value="1"/>
</dbReference>
<dbReference type="InterPro" id="IPR029063">
    <property type="entry name" value="SAM-dependent_MTases_sf"/>
</dbReference>
<evidence type="ECO:0000313" key="2">
    <source>
        <dbReference type="EMBL" id="QHT21105.1"/>
    </source>
</evidence>
<organism evidence="2">
    <name type="scientific">viral metagenome</name>
    <dbReference type="NCBI Taxonomy" id="1070528"/>
    <lineage>
        <taxon>unclassified sequences</taxon>
        <taxon>metagenomes</taxon>
        <taxon>organismal metagenomes</taxon>
    </lineage>
</organism>
<proteinExistence type="predicted"/>
<evidence type="ECO:0000259" key="1">
    <source>
        <dbReference type="Pfam" id="PF05050"/>
    </source>
</evidence>